<dbReference type="Gene3D" id="1.10.10.2830">
    <property type="match status" value="1"/>
</dbReference>
<dbReference type="InterPro" id="IPR050336">
    <property type="entry name" value="Chromosome_partition/occlusion"/>
</dbReference>
<organism evidence="2">
    <name type="scientific">marine sediment metagenome</name>
    <dbReference type="NCBI Taxonomy" id="412755"/>
    <lineage>
        <taxon>unclassified sequences</taxon>
        <taxon>metagenomes</taxon>
        <taxon>ecological metagenomes</taxon>
    </lineage>
</organism>
<gene>
    <name evidence="2" type="ORF">S01H1_28059</name>
</gene>
<dbReference type="Gene3D" id="3.90.1530.30">
    <property type="match status" value="1"/>
</dbReference>
<dbReference type="PANTHER" id="PTHR33375">
    <property type="entry name" value="CHROMOSOME-PARTITIONING PROTEIN PARB-RELATED"/>
    <property type="match status" value="1"/>
</dbReference>
<dbReference type="SUPFAM" id="SSF109709">
    <property type="entry name" value="KorB DNA-binding domain-like"/>
    <property type="match status" value="1"/>
</dbReference>
<sequence length="279" mass="32104">ESIERDGLIEPIVVRRKGRRYEIIAGERRFRAVRDFTEMETIQAQIVIASDLQARRISAAENLQREDLSAIETIEAIVEIVDAELIEDIEYLSMGKNPADRVKTLLGKLDAVRTSKARNSEISREAKLLFYKFVEQVEKIFKNLPKPLEWLSFYLHDLPLLIDFCEEVQEVSIQHRLNRSQTRALAKLRTASEEEFQRVTAYAQSSPNTEMGHGSTDFWQRDLRDLSAREIEEIAGKAAKKESLKELNRARVSPSPSFEARNLFMARLGIPFDRIAARL</sequence>
<comment type="caution">
    <text evidence="2">The sequence shown here is derived from an EMBL/GenBank/DDBJ whole genome shotgun (WGS) entry which is preliminary data.</text>
</comment>
<evidence type="ECO:0000259" key="1">
    <source>
        <dbReference type="Pfam" id="PF02195"/>
    </source>
</evidence>
<evidence type="ECO:0000313" key="2">
    <source>
        <dbReference type="EMBL" id="GAF94531.1"/>
    </source>
</evidence>
<reference evidence="2" key="1">
    <citation type="journal article" date="2014" name="Front. Microbiol.">
        <title>High frequency of phylogenetically diverse reductive dehalogenase-homologous genes in deep subseafloor sedimentary metagenomes.</title>
        <authorList>
            <person name="Kawai M."/>
            <person name="Futagami T."/>
            <person name="Toyoda A."/>
            <person name="Takaki Y."/>
            <person name="Nishi S."/>
            <person name="Hori S."/>
            <person name="Arai W."/>
            <person name="Tsubouchi T."/>
            <person name="Morono Y."/>
            <person name="Uchiyama I."/>
            <person name="Ito T."/>
            <person name="Fujiyama A."/>
            <person name="Inagaki F."/>
            <person name="Takami H."/>
        </authorList>
    </citation>
    <scope>NUCLEOTIDE SEQUENCE</scope>
    <source>
        <strain evidence="2">Expedition CK06-06</strain>
    </source>
</reference>
<feature type="non-terminal residue" evidence="2">
    <location>
        <position position="1"/>
    </location>
</feature>
<feature type="domain" description="ParB-like N-terminal" evidence="1">
    <location>
        <begin position="1"/>
        <end position="63"/>
    </location>
</feature>
<dbReference type="NCBIfam" id="TIGR00180">
    <property type="entry name" value="parB_part"/>
    <property type="match status" value="1"/>
</dbReference>
<dbReference type="InterPro" id="IPR004437">
    <property type="entry name" value="ParB/RepB/Spo0J"/>
</dbReference>
<feature type="non-terminal residue" evidence="2">
    <location>
        <position position="279"/>
    </location>
</feature>
<dbReference type="GO" id="GO:0007059">
    <property type="term" value="P:chromosome segregation"/>
    <property type="evidence" value="ECO:0007669"/>
    <property type="project" value="TreeGrafter"/>
</dbReference>
<name>X0U5B8_9ZZZZ</name>
<dbReference type="PANTHER" id="PTHR33375:SF1">
    <property type="entry name" value="CHROMOSOME-PARTITIONING PROTEIN PARB-RELATED"/>
    <property type="match status" value="1"/>
</dbReference>
<dbReference type="GO" id="GO:0005694">
    <property type="term" value="C:chromosome"/>
    <property type="evidence" value="ECO:0007669"/>
    <property type="project" value="TreeGrafter"/>
</dbReference>
<dbReference type="EMBL" id="BARS01017128">
    <property type="protein sequence ID" value="GAF94531.1"/>
    <property type="molecule type" value="Genomic_DNA"/>
</dbReference>
<protein>
    <recommendedName>
        <fullName evidence="1">ParB-like N-terminal domain-containing protein</fullName>
    </recommendedName>
</protein>
<dbReference type="InterPro" id="IPR003115">
    <property type="entry name" value="ParB_N"/>
</dbReference>
<proteinExistence type="predicted"/>
<dbReference type="InterPro" id="IPR036086">
    <property type="entry name" value="ParB/Sulfiredoxin_sf"/>
</dbReference>
<dbReference type="AlphaFoldDB" id="X0U5B8"/>
<dbReference type="GO" id="GO:0003677">
    <property type="term" value="F:DNA binding"/>
    <property type="evidence" value="ECO:0007669"/>
    <property type="project" value="InterPro"/>
</dbReference>
<dbReference type="SUPFAM" id="SSF110849">
    <property type="entry name" value="ParB/Sulfiredoxin"/>
    <property type="match status" value="1"/>
</dbReference>
<dbReference type="Pfam" id="PF02195">
    <property type="entry name" value="ParB_N"/>
    <property type="match status" value="1"/>
</dbReference>
<accession>X0U5B8</accession>